<organism evidence="10 11">
    <name type="scientific">Cherax quadricarinatus</name>
    <name type="common">Australian red claw crayfish</name>
    <dbReference type="NCBI Taxonomy" id="27406"/>
    <lineage>
        <taxon>Eukaryota</taxon>
        <taxon>Metazoa</taxon>
        <taxon>Ecdysozoa</taxon>
        <taxon>Arthropoda</taxon>
        <taxon>Crustacea</taxon>
        <taxon>Multicrustacea</taxon>
        <taxon>Malacostraca</taxon>
        <taxon>Eumalacostraca</taxon>
        <taxon>Eucarida</taxon>
        <taxon>Decapoda</taxon>
        <taxon>Pleocyemata</taxon>
        <taxon>Astacidea</taxon>
        <taxon>Parastacoidea</taxon>
        <taxon>Parastacidae</taxon>
        <taxon>Cherax</taxon>
    </lineage>
</organism>
<evidence type="ECO:0000256" key="1">
    <source>
        <dbReference type="ARBA" id="ARBA00004370"/>
    </source>
</evidence>
<dbReference type="InterPro" id="IPR020894">
    <property type="entry name" value="Cadherin_CS"/>
</dbReference>
<accession>A0AAW0XGC7</accession>
<dbReference type="AlphaFoldDB" id="A0AAW0XGC7"/>
<dbReference type="GO" id="GO:0007156">
    <property type="term" value="P:homophilic cell adhesion via plasma membrane adhesion molecules"/>
    <property type="evidence" value="ECO:0007669"/>
    <property type="project" value="InterPro"/>
</dbReference>
<comment type="subcellular location">
    <subcellularLocation>
        <location evidence="1">Membrane</location>
    </subcellularLocation>
</comment>
<keyword evidence="3" id="KW-0677">Repeat</keyword>
<evidence type="ECO:0000256" key="2">
    <source>
        <dbReference type="ARBA" id="ARBA00022692"/>
    </source>
</evidence>
<reference evidence="10 11" key="1">
    <citation type="journal article" date="2024" name="BMC Genomics">
        <title>Genome assembly of redclaw crayfish (Cherax quadricarinatus) provides insights into its immune adaptation and hypoxia tolerance.</title>
        <authorList>
            <person name="Liu Z."/>
            <person name="Zheng J."/>
            <person name="Li H."/>
            <person name="Fang K."/>
            <person name="Wang S."/>
            <person name="He J."/>
            <person name="Zhou D."/>
            <person name="Weng S."/>
            <person name="Chi M."/>
            <person name="Gu Z."/>
            <person name="He J."/>
            <person name="Li F."/>
            <person name="Wang M."/>
        </authorList>
    </citation>
    <scope>NUCLEOTIDE SEQUENCE [LARGE SCALE GENOMIC DNA]</scope>
    <source>
        <strain evidence="10">ZL_2023a</strain>
    </source>
</reference>
<comment type="caution">
    <text evidence="10">The sequence shown here is derived from an EMBL/GenBank/DDBJ whole genome shotgun (WGS) entry which is preliminary data.</text>
</comment>
<dbReference type="EMBL" id="JARKIK010000037">
    <property type="protein sequence ID" value="KAK8739419.1"/>
    <property type="molecule type" value="Genomic_DNA"/>
</dbReference>
<dbReference type="GO" id="GO:0005509">
    <property type="term" value="F:calcium ion binding"/>
    <property type="evidence" value="ECO:0007669"/>
    <property type="project" value="UniProtKB-UniRule"/>
</dbReference>
<feature type="non-terminal residue" evidence="10">
    <location>
        <position position="292"/>
    </location>
</feature>
<evidence type="ECO:0000313" key="11">
    <source>
        <dbReference type="Proteomes" id="UP001445076"/>
    </source>
</evidence>
<dbReference type="GO" id="GO:0005886">
    <property type="term" value="C:plasma membrane"/>
    <property type="evidence" value="ECO:0007669"/>
    <property type="project" value="InterPro"/>
</dbReference>
<dbReference type="Gene3D" id="2.60.40.60">
    <property type="entry name" value="Cadherins"/>
    <property type="match status" value="1"/>
</dbReference>
<evidence type="ECO:0000256" key="8">
    <source>
        <dbReference type="SAM" id="MobiDB-lite"/>
    </source>
</evidence>
<sequence>MDAAHTIVQVRVLDVNDNPPSFLKPHPQVLVVEEDDRHLPAVILQVEATDADARDAGWLEYSLRGDGVDDYQPEDAFFSIDPLTGHLFQLRAIDRDPPHGRGVWRIQVTVRDGQGFKQPADSFHTLVTVPDRQAATENSREPARKHHRQQAPLSSTGHPSRTWVYRHGYSAGKEKQLLREVTQNVQKSVFFRSLANFHSKRDLRVQNKEKETEEVQVESQTNVEYKEKKKTKRELHDILLTENYVNTQLLHNVPRNLTTNGGGCVEMGGFGGNLAGDALADVGSGTSGIVGS</sequence>
<evidence type="ECO:0000256" key="4">
    <source>
        <dbReference type="ARBA" id="ARBA00022837"/>
    </source>
</evidence>
<name>A0AAW0XGC7_CHEQU</name>
<keyword evidence="6" id="KW-0472">Membrane</keyword>
<gene>
    <name evidence="10" type="ORF">OTU49_003625</name>
</gene>
<evidence type="ECO:0000256" key="5">
    <source>
        <dbReference type="ARBA" id="ARBA00022989"/>
    </source>
</evidence>
<evidence type="ECO:0000256" key="7">
    <source>
        <dbReference type="PROSITE-ProRule" id="PRU00043"/>
    </source>
</evidence>
<dbReference type="Proteomes" id="UP001445076">
    <property type="component" value="Unassembled WGS sequence"/>
</dbReference>
<keyword evidence="4 7" id="KW-0106">Calcium</keyword>
<feature type="domain" description="Cadherin" evidence="9">
    <location>
        <begin position="24"/>
        <end position="144"/>
    </location>
</feature>
<evidence type="ECO:0000259" key="9">
    <source>
        <dbReference type="PROSITE" id="PS50268"/>
    </source>
</evidence>
<proteinExistence type="predicted"/>
<dbReference type="PROSITE" id="PS00232">
    <property type="entry name" value="CADHERIN_1"/>
    <property type="match status" value="1"/>
</dbReference>
<dbReference type="InterPro" id="IPR002126">
    <property type="entry name" value="Cadherin-like_dom"/>
</dbReference>
<keyword evidence="2" id="KW-0812">Transmembrane</keyword>
<evidence type="ECO:0000313" key="10">
    <source>
        <dbReference type="EMBL" id="KAK8739419.1"/>
    </source>
</evidence>
<protein>
    <recommendedName>
        <fullName evidence="9">Cadherin domain-containing protein</fullName>
    </recommendedName>
</protein>
<dbReference type="PANTHER" id="PTHR24026:SF133">
    <property type="entry name" value="CADHERIN-RELATED FAMILY MEMBER 2"/>
    <property type="match status" value="1"/>
</dbReference>
<dbReference type="InterPro" id="IPR015919">
    <property type="entry name" value="Cadherin-like_sf"/>
</dbReference>
<feature type="region of interest" description="Disordered" evidence="8">
    <location>
        <begin position="132"/>
        <end position="162"/>
    </location>
</feature>
<evidence type="ECO:0000256" key="3">
    <source>
        <dbReference type="ARBA" id="ARBA00022737"/>
    </source>
</evidence>
<dbReference type="SUPFAM" id="SSF49313">
    <property type="entry name" value="Cadherin-like"/>
    <property type="match status" value="1"/>
</dbReference>
<keyword evidence="5" id="KW-1133">Transmembrane helix</keyword>
<evidence type="ECO:0000256" key="6">
    <source>
        <dbReference type="ARBA" id="ARBA00023136"/>
    </source>
</evidence>
<keyword evidence="11" id="KW-1185">Reference proteome</keyword>
<dbReference type="CDD" id="cd11304">
    <property type="entry name" value="Cadherin_repeat"/>
    <property type="match status" value="1"/>
</dbReference>
<dbReference type="PANTHER" id="PTHR24026">
    <property type="entry name" value="FAT ATYPICAL CADHERIN-RELATED"/>
    <property type="match status" value="1"/>
</dbReference>
<dbReference type="PROSITE" id="PS50268">
    <property type="entry name" value="CADHERIN_2"/>
    <property type="match status" value="1"/>
</dbReference>